<dbReference type="NCBIfam" id="TIGR04211">
    <property type="entry name" value="SH3_and_anchor"/>
    <property type="match status" value="1"/>
</dbReference>
<dbReference type="Gene3D" id="2.30.30.40">
    <property type="entry name" value="SH3 Domains"/>
    <property type="match status" value="1"/>
</dbReference>
<feature type="transmembrane region" description="Helical" evidence="7">
    <location>
        <begin position="168"/>
        <end position="191"/>
    </location>
</feature>
<feature type="domain" description="SH3b" evidence="9">
    <location>
        <begin position="30"/>
        <end position="95"/>
    </location>
</feature>
<dbReference type="InterPro" id="IPR003646">
    <property type="entry name" value="SH3-like_bac-type"/>
</dbReference>
<proteinExistence type="predicted"/>
<dbReference type="SMART" id="SM00287">
    <property type="entry name" value="SH3b"/>
    <property type="match status" value="1"/>
</dbReference>
<feature type="chain" id="PRO_5022993378" evidence="8">
    <location>
        <begin position="26"/>
        <end position="201"/>
    </location>
</feature>
<dbReference type="Proteomes" id="UP000321822">
    <property type="component" value="Unassembled WGS sequence"/>
</dbReference>
<sequence length="201" mass="22286">MNNVINVIAFLAITLASSLFIPAQAAENNYKQGYISDELFIYMHTGPGKKFRILGTIIAGSKVKITGAVDGGYSEIIDNKDRTTWVESKYVTTQPGLRFVVAELNGKITSSSDYSSQLDGEVNELKSKVNLLTNDKKKLSAELKKLTSTLEKTQTKIKDQDTNIKKQWFFNGALVLGIGLILGLILPRFFARRRGAMDSWS</sequence>
<comment type="subcellular location">
    <subcellularLocation>
        <location evidence="1">Membrane</location>
        <topology evidence="1">Single-pass membrane protein</topology>
    </subcellularLocation>
</comment>
<feature type="signal peptide" evidence="8">
    <location>
        <begin position="1"/>
        <end position="25"/>
    </location>
</feature>
<dbReference type="PIRSF" id="PIRSF006158">
    <property type="entry name" value="UCP006158_SH3"/>
    <property type="match status" value="1"/>
</dbReference>
<organism evidence="10 11">
    <name type="scientific">Colwellia demingiae</name>
    <dbReference type="NCBI Taxonomy" id="89401"/>
    <lineage>
        <taxon>Bacteria</taxon>
        <taxon>Pseudomonadati</taxon>
        <taxon>Pseudomonadota</taxon>
        <taxon>Gammaproteobacteria</taxon>
        <taxon>Alteromonadales</taxon>
        <taxon>Colwelliaceae</taxon>
        <taxon>Colwellia</taxon>
    </lineage>
</organism>
<accession>A0A5C6QIS3</accession>
<dbReference type="GO" id="GO:0016020">
    <property type="term" value="C:membrane"/>
    <property type="evidence" value="ECO:0007669"/>
    <property type="project" value="UniProtKB-SubCell"/>
</dbReference>
<keyword evidence="5 7" id="KW-0472">Membrane</keyword>
<evidence type="ECO:0000256" key="6">
    <source>
        <dbReference type="SAM" id="Coils"/>
    </source>
</evidence>
<keyword evidence="4 7" id="KW-1133">Transmembrane helix</keyword>
<evidence type="ECO:0000256" key="1">
    <source>
        <dbReference type="ARBA" id="ARBA00004167"/>
    </source>
</evidence>
<evidence type="ECO:0000313" key="11">
    <source>
        <dbReference type="Proteomes" id="UP000321822"/>
    </source>
</evidence>
<dbReference type="InterPro" id="IPR016476">
    <property type="entry name" value="SH3_dom_pro"/>
</dbReference>
<feature type="coiled-coil region" evidence="6">
    <location>
        <begin position="122"/>
        <end position="163"/>
    </location>
</feature>
<dbReference type="EMBL" id="VOLT01000004">
    <property type="protein sequence ID" value="TWX68771.1"/>
    <property type="molecule type" value="Genomic_DNA"/>
</dbReference>
<gene>
    <name evidence="10" type="ORF">ESZ36_09870</name>
</gene>
<comment type="caution">
    <text evidence="10">The sequence shown here is derived from an EMBL/GenBank/DDBJ whole genome shotgun (WGS) entry which is preliminary data.</text>
</comment>
<dbReference type="OrthoDB" id="9790951at2"/>
<reference evidence="10 11" key="1">
    <citation type="submission" date="2019-07" db="EMBL/GenBank/DDBJ databases">
        <title>Genomes of sea-ice associated Colwellia species.</title>
        <authorList>
            <person name="Bowman J.P."/>
        </authorList>
    </citation>
    <scope>NUCLEOTIDE SEQUENCE [LARGE SCALE GENOMIC DNA]</scope>
    <source>
        <strain evidence="10 11">ACAM 459</strain>
    </source>
</reference>
<dbReference type="Pfam" id="PF08239">
    <property type="entry name" value="SH3_3"/>
    <property type="match status" value="1"/>
</dbReference>
<keyword evidence="6" id="KW-0175">Coiled coil</keyword>
<evidence type="ECO:0000256" key="8">
    <source>
        <dbReference type="SAM" id="SignalP"/>
    </source>
</evidence>
<evidence type="ECO:0000259" key="9">
    <source>
        <dbReference type="PROSITE" id="PS51781"/>
    </source>
</evidence>
<evidence type="ECO:0000256" key="7">
    <source>
        <dbReference type="SAM" id="Phobius"/>
    </source>
</evidence>
<dbReference type="AlphaFoldDB" id="A0A5C6QIS3"/>
<dbReference type="RefSeq" id="WP_146787032.1">
    <property type="nucleotide sequence ID" value="NZ_VOLT01000004.1"/>
</dbReference>
<evidence type="ECO:0000313" key="10">
    <source>
        <dbReference type="EMBL" id="TWX68771.1"/>
    </source>
</evidence>
<keyword evidence="11" id="KW-1185">Reference proteome</keyword>
<protein>
    <submittedName>
        <fullName evidence="10">TIGR04211 family SH3 domain-containing protein</fullName>
    </submittedName>
</protein>
<evidence type="ECO:0000256" key="3">
    <source>
        <dbReference type="ARBA" id="ARBA00022729"/>
    </source>
</evidence>
<evidence type="ECO:0000256" key="5">
    <source>
        <dbReference type="ARBA" id="ARBA00023136"/>
    </source>
</evidence>
<evidence type="ECO:0000256" key="2">
    <source>
        <dbReference type="ARBA" id="ARBA00022692"/>
    </source>
</evidence>
<dbReference type="PROSITE" id="PS51781">
    <property type="entry name" value="SH3B"/>
    <property type="match status" value="1"/>
</dbReference>
<evidence type="ECO:0000256" key="4">
    <source>
        <dbReference type="ARBA" id="ARBA00022989"/>
    </source>
</evidence>
<keyword evidence="2 7" id="KW-0812">Transmembrane</keyword>
<keyword evidence="3 8" id="KW-0732">Signal</keyword>
<name>A0A5C6QIS3_9GAMM</name>